<protein>
    <recommendedName>
        <fullName evidence="7">Thioredoxin domain-containing protein</fullName>
    </recommendedName>
</protein>
<comment type="caution">
    <text evidence="8">The sequence shown here is derived from an EMBL/GenBank/DDBJ whole genome shotgun (WGS) entry which is preliminary data.</text>
</comment>
<dbReference type="Gene3D" id="3.40.30.10">
    <property type="entry name" value="Glutaredoxin"/>
    <property type="match status" value="1"/>
</dbReference>
<comment type="similarity">
    <text evidence="1">Belongs to the thioredoxin family. DsbA subfamily.</text>
</comment>
<dbReference type="SUPFAM" id="SSF52833">
    <property type="entry name" value="Thioredoxin-like"/>
    <property type="match status" value="1"/>
</dbReference>
<keyword evidence="2" id="KW-0732">Signal</keyword>
<evidence type="ECO:0000259" key="7">
    <source>
        <dbReference type="PROSITE" id="PS51352"/>
    </source>
</evidence>
<evidence type="ECO:0000256" key="6">
    <source>
        <dbReference type="SAM" id="Phobius"/>
    </source>
</evidence>
<evidence type="ECO:0000256" key="2">
    <source>
        <dbReference type="ARBA" id="ARBA00022729"/>
    </source>
</evidence>
<keyword evidence="6" id="KW-1133">Transmembrane helix</keyword>
<evidence type="ECO:0000256" key="5">
    <source>
        <dbReference type="ARBA" id="ARBA00023284"/>
    </source>
</evidence>
<dbReference type="GO" id="GO:0016491">
    <property type="term" value="F:oxidoreductase activity"/>
    <property type="evidence" value="ECO:0007669"/>
    <property type="project" value="UniProtKB-KW"/>
</dbReference>
<dbReference type="Proteomes" id="UP000229612">
    <property type="component" value="Unassembled WGS sequence"/>
</dbReference>
<evidence type="ECO:0000256" key="3">
    <source>
        <dbReference type="ARBA" id="ARBA00023002"/>
    </source>
</evidence>
<keyword evidence="5" id="KW-0676">Redox-active center</keyword>
<feature type="transmembrane region" description="Helical" evidence="6">
    <location>
        <begin position="20"/>
        <end position="39"/>
    </location>
</feature>
<feature type="domain" description="Thioredoxin" evidence="7">
    <location>
        <begin position="39"/>
        <end position="246"/>
    </location>
</feature>
<dbReference type="AlphaFoldDB" id="A0A2H0UIL3"/>
<dbReference type="EMBL" id="PFBG01000036">
    <property type="protein sequence ID" value="PIR85645.1"/>
    <property type="molecule type" value="Genomic_DNA"/>
</dbReference>
<organism evidence="8 9">
    <name type="scientific">Candidatus Kaiserbacteria bacterium CG10_big_fil_rev_8_21_14_0_10_44_10</name>
    <dbReference type="NCBI Taxonomy" id="1974606"/>
    <lineage>
        <taxon>Bacteria</taxon>
        <taxon>Candidatus Kaiseribacteriota</taxon>
    </lineage>
</organism>
<dbReference type="InterPro" id="IPR012336">
    <property type="entry name" value="Thioredoxin-like_fold"/>
</dbReference>
<evidence type="ECO:0000313" key="9">
    <source>
        <dbReference type="Proteomes" id="UP000229612"/>
    </source>
</evidence>
<dbReference type="PANTHER" id="PTHR13887:SF14">
    <property type="entry name" value="DISULFIDE BOND FORMATION PROTEIN D"/>
    <property type="match status" value="1"/>
</dbReference>
<keyword evidence="3" id="KW-0560">Oxidoreductase</keyword>
<name>A0A2H0UIL3_9BACT</name>
<sequence>MNETNPENGAATVRSGGNTMAIPAAIIIGFALIALSIYLSGGKEVANTNVNENEQAETEGDIANITPVNESDHIRGNPNAPLVIVEYSDFDCPFCKTFHTTMQQIMDEYGPTGEVAWVYRQLPLTSLHPSAAHIAEASECVAELGGDEAFWKFADMVFGERGINELTNVALLPEFAVSAGVSETDYEACMDSGRNRSLVEEDVANAIEIGARGTPHSVIIAGDQMMVINGAQPYDQVKLLIDGLLR</sequence>
<accession>A0A2H0UIL3</accession>
<keyword evidence="6" id="KW-0812">Transmembrane</keyword>
<keyword evidence="4" id="KW-1015">Disulfide bond</keyword>
<dbReference type="Pfam" id="PF13462">
    <property type="entry name" value="Thioredoxin_4"/>
    <property type="match status" value="1"/>
</dbReference>
<evidence type="ECO:0000256" key="1">
    <source>
        <dbReference type="ARBA" id="ARBA00005791"/>
    </source>
</evidence>
<dbReference type="PANTHER" id="PTHR13887">
    <property type="entry name" value="GLUTATHIONE S-TRANSFERASE KAPPA"/>
    <property type="match status" value="1"/>
</dbReference>
<evidence type="ECO:0000313" key="8">
    <source>
        <dbReference type="EMBL" id="PIR85645.1"/>
    </source>
</evidence>
<dbReference type="InterPro" id="IPR013766">
    <property type="entry name" value="Thioredoxin_domain"/>
</dbReference>
<reference evidence="9" key="1">
    <citation type="submission" date="2017-09" db="EMBL/GenBank/DDBJ databases">
        <title>Depth-based differentiation of microbial function through sediment-hosted aquifers and enrichment of novel symbionts in the deep terrestrial subsurface.</title>
        <authorList>
            <person name="Probst A.J."/>
            <person name="Ladd B."/>
            <person name="Jarett J.K."/>
            <person name="Geller-Mcgrath D.E."/>
            <person name="Sieber C.M.K."/>
            <person name="Emerson J.B."/>
            <person name="Anantharaman K."/>
            <person name="Thomas B.C."/>
            <person name="Malmstrom R."/>
            <person name="Stieglmeier M."/>
            <person name="Klingl A."/>
            <person name="Woyke T."/>
            <person name="Ryan C.M."/>
            <person name="Banfield J.F."/>
        </authorList>
    </citation>
    <scope>NUCLEOTIDE SEQUENCE [LARGE SCALE GENOMIC DNA]</scope>
</reference>
<keyword evidence="6" id="KW-0472">Membrane</keyword>
<gene>
    <name evidence="8" type="ORF">COU14_03290</name>
</gene>
<dbReference type="InterPro" id="IPR036249">
    <property type="entry name" value="Thioredoxin-like_sf"/>
</dbReference>
<proteinExistence type="inferred from homology"/>
<dbReference type="PROSITE" id="PS51352">
    <property type="entry name" value="THIOREDOXIN_2"/>
    <property type="match status" value="1"/>
</dbReference>
<evidence type="ECO:0000256" key="4">
    <source>
        <dbReference type="ARBA" id="ARBA00023157"/>
    </source>
</evidence>